<sequence length="315" mass="36772">MKKFEQFDTNKRWYKANFHAHSTRSDGLLTPEQMIKCYKEQGYSILTLSEHEKYTDTEEFDTNDMIVYPGIERSIELPDKEAFHIHGIANYSEECSNRYRHDEYIPVPKYNHMQDVQTIIDEVKERGNFVMLNHPYWSFNTFEHLQSLNNYDFIEVYNHNCHIGTDHGNNEIFFDELLKYKNVKAVAADDNHNSNRYIPGVHMWDSFGGFTMLQLDEFSRKGISDALKNGRFYASSGPEIYQFSRCGNEISVTCSKVASIVFKAWPKRGYCIQPTNDNGCSTATYALRGGEKWIRVKCIDEKGRCAWSNPIYLED</sequence>
<feature type="domain" description="Polymerase/histidinol phosphatase N-terminal" evidence="1">
    <location>
        <begin position="16"/>
        <end position="77"/>
    </location>
</feature>
<dbReference type="AlphaFoldDB" id="A0A3E2W2R9"/>
<dbReference type="Gene3D" id="3.20.20.140">
    <property type="entry name" value="Metal-dependent hydrolases"/>
    <property type="match status" value="1"/>
</dbReference>
<dbReference type="PANTHER" id="PTHR42924:SF3">
    <property type="entry name" value="POLYMERASE_HISTIDINOL PHOSPHATASE N-TERMINAL DOMAIN-CONTAINING PROTEIN"/>
    <property type="match status" value="1"/>
</dbReference>
<name>A0A3E2W2R9_CLOIN</name>
<dbReference type="RefSeq" id="WP_117441744.1">
    <property type="nucleotide sequence ID" value="NZ_JAJFEN010000067.1"/>
</dbReference>
<dbReference type="NCBIfam" id="NF038032">
    <property type="entry name" value="CehA_McbA_metalo"/>
    <property type="match status" value="1"/>
</dbReference>
<evidence type="ECO:0000313" key="2">
    <source>
        <dbReference type="EMBL" id="RGC18467.1"/>
    </source>
</evidence>
<evidence type="ECO:0000259" key="1">
    <source>
        <dbReference type="SMART" id="SM00481"/>
    </source>
</evidence>
<evidence type="ECO:0000313" key="3">
    <source>
        <dbReference type="Proteomes" id="UP000260025"/>
    </source>
</evidence>
<dbReference type="Proteomes" id="UP000260025">
    <property type="component" value="Unassembled WGS sequence"/>
</dbReference>
<protein>
    <recommendedName>
        <fullName evidence="1">Polymerase/histidinol phosphatase N-terminal domain-containing protein</fullName>
    </recommendedName>
</protein>
<comment type="caution">
    <text evidence="2">The sequence shown here is derived from an EMBL/GenBank/DDBJ whole genome shotgun (WGS) entry which is preliminary data.</text>
</comment>
<dbReference type="EMBL" id="QVEV01000002">
    <property type="protein sequence ID" value="RGC18467.1"/>
    <property type="molecule type" value="Genomic_DNA"/>
</dbReference>
<dbReference type="GO" id="GO:0035312">
    <property type="term" value="F:5'-3' DNA exonuclease activity"/>
    <property type="evidence" value="ECO:0007669"/>
    <property type="project" value="TreeGrafter"/>
</dbReference>
<dbReference type="SMART" id="SM00481">
    <property type="entry name" value="POLIIIAc"/>
    <property type="match status" value="1"/>
</dbReference>
<gene>
    <name evidence="2" type="ORF">DXA38_01855</name>
</gene>
<dbReference type="GO" id="GO:0004534">
    <property type="term" value="F:5'-3' RNA exonuclease activity"/>
    <property type="evidence" value="ECO:0007669"/>
    <property type="project" value="TreeGrafter"/>
</dbReference>
<dbReference type="SUPFAM" id="SSF89550">
    <property type="entry name" value="PHP domain-like"/>
    <property type="match status" value="1"/>
</dbReference>
<accession>A0A3E2W2R9</accession>
<dbReference type="PANTHER" id="PTHR42924">
    <property type="entry name" value="EXONUCLEASE"/>
    <property type="match status" value="1"/>
</dbReference>
<dbReference type="InterPro" id="IPR003141">
    <property type="entry name" value="Pol/His_phosphatase_N"/>
</dbReference>
<organism evidence="2 3">
    <name type="scientific">Clostridium innocuum</name>
    <dbReference type="NCBI Taxonomy" id="1522"/>
    <lineage>
        <taxon>Bacteria</taxon>
        <taxon>Bacillati</taxon>
        <taxon>Bacillota</taxon>
        <taxon>Clostridia</taxon>
        <taxon>Eubacteriales</taxon>
        <taxon>Clostridiaceae</taxon>
        <taxon>Clostridium</taxon>
    </lineage>
</organism>
<dbReference type="OrthoDB" id="9804333at2"/>
<proteinExistence type="predicted"/>
<reference evidence="2 3" key="1">
    <citation type="submission" date="2018-08" db="EMBL/GenBank/DDBJ databases">
        <title>A genome reference for cultivated species of the human gut microbiota.</title>
        <authorList>
            <person name="Zou Y."/>
            <person name="Xue W."/>
            <person name="Luo G."/>
        </authorList>
    </citation>
    <scope>NUCLEOTIDE SEQUENCE [LARGE SCALE GENOMIC DNA]</scope>
    <source>
        <strain evidence="2 3">OF01-2LB</strain>
    </source>
</reference>
<dbReference type="InterPro" id="IPR052018">
    <property type="entry name" value="PHP_domain"/>
</dbReference>
<dbReference type="InterPro" id="IPR016195">
    <property type="entry name" value="Pol/histidinol_Pase-like"/>
</dbReference>